<accession>A0A1Y1VF01</accession>
<keyword evidence="1" id="KW-1133">Transmembrane helix</keyword>
<dbReference type="AlphaFoldDB" id="A0A1Y1VF01"/>
<proteinExistence type="predicted"/>
<gene>
    <name evidence="2" type="ORF">BCR36DRAFT_22374</name>
</gene>
<name>A0A1Y1VF01_9FUNG</name>
<dbReference type="EMBL" id="MCFH01000012">
    <property type="protein sequence ID" value="ORX53900.1"/>
    <property type="molecule type" value="Genomic_DNA"/>
</dbReference>
<reference evidence="2 3" key="1">
    <citation type="submission" date="2016-08" db="EMBL/GenBank/DDBJ databases">
        <title>Genomes of anaerobic fungi encode conserved fungal cellulosomes for biomass hydrolysis.</title>
        <authorList>
            <consortium name="DOE Joint Genome Institute"/>
            <person name="Haitjema C.H."/>
            <person name="Gilmore S.P."/>
            <person name="Henske J.K."/>
            <person name="Solomon K.V."/>
            <person name="De Groot R."/>
            <person name="Kuo A."/>
            <person name="Mondo S.J."/>
            <person name="Salamov A.A."/>
            <person name="Labutti K."/>
            <person name="Zhao Z."/>
            <person name="Chiniquy J."/>
            <person name="Barry K."/>
            <person name="Brewer H.M."/>
            <person name="Purvine S.O."/>
            <person name="Wright A.T."/>
            <person name="Boxma B."/>
            <person name="Van Alen T."/>
            <person name="Hackstein J.H."/>
            <person name="Baker S.E."/>
            <person name="Grigoriev I.V."/>
            <person name="O'Malley M.A."/>
        </authorList>
    </citation>
    <scope>NUCLEOTIDE SEQUENCE [LARGE SCALE GENOMIC DNA]</scope>
    <source>
        <strain evidence="3">finn</strain>
    </source>
</reference>
<feature type="transmembrane region" description="Helical" evidence="1">
    <location>
        <begin position="20"/>
        <end position="41"/>
    </location>
</feature>
<comment type="caution">
    <text evidence="2">The sequence shown here is derived from an EMBL/GenBank/DDBJ whole genome shotgun (WGS) entry which is preliminary data.</text>
</comment>
<reference evidence="2 3" key="2">
    <citation type="submission" date="2016-08" db="EMBL/GenBank/DDBJ databases">
        <title>Pervasive Adenine N6-methylation of Active Genes in Fungi.</title>
        <authorList>
            <consortium name="DOE Joint Genome Institute"/>
            <person name="Mondo S.J."/>
            <person name="Dannebaum R.O."/>
            <person name="Kuo R.C."/>
            <person name="Labutti K."/>
            <person name="Haridas S."/>
            <person name="Kuo A."/>
            <person name="Salamov A."/>
            <person name="Ahrendt S.R."/>
            <person name="Lipzen A."/>
            <person name="Sullivan W."/>
            <person name="Andreopoulos W.B."/>
            <person name="Clum A."/>
            <person name="Lindquist E."/>
            <person name="Daum C."/>
            <person name="Ramamoorthy G.K."/>
            <person name="Gryganskyi A."/>
            <person name="Culley D."/>
            <person name="Magnuson J.K."/>
            <person name="James T.Y."/>
            <person name="O'Malley M.A."/>
            <person name="Stajich J.E."/>
            <person name="Spatafora J.W."/>
            <person name="Visel A."/>
            <person name="Grigoriev I.V."/>
        </authorList>
    </citation>
    <scope>NUCLEOTIDE SEQUENCE [LARGE SCALE GENOMIC DNA]</scope>
    <source>
        <strain evidence="3">finn</strain>
    </source>
</reference>
<keyword evidence="1" id="KW-0812">Transmembrane</keyword>
<organism evidence="2 3">
    <name type="scientific">Piromyces finnis</name>
    <dbReference type="NCBI Taxonomy" id="1754191"/>
    <lineage>
        <taxon>Eukaryota</taxon>
        <taxon>Fungi</taxon>
        <taxon>Fungi incertae sedis</taxon>
        <taxon>Chytridiomycota</taxon>
        <taxon>Chytridiomycota incertae sedis</taxon>
        <taxon>Neocallimastigomycetes</taxon>
        <taxon>Neocallimastigales</taxon>
        <taxon>Neocallimastigaceae</taxon>
        <taxon>Piromyces</taxon>
    </lineage>
</organism>
<sequence length="51" mass="6144">MILSKIFNNYSIINKNDNVVYIYIYILLSKSILKGILFAISKYDLYNFWFL</sequence>
<evidence type="ECO:0000256" key="1">
    <source>
        <dbReference type="SAM" id="Phobius"/>
    </source>
</evidence>
<protein>
    <submittedName>
        <fullName evidence="2">Uncharacterized protein</fullName>
    </submittedName>
</protein>
<evidence type="ECO:0000313" key="2">
    <source>
        <dbReference type="EMBL" id="ORX53900.1"/>
    </source>
</evidence>
<evidence type="ECO:0000313" key="3">
    <source>
        <dbReference type="Proteomes" id="UP000193719"/>
    </source>
</evidence>
<dbReference type="Proteomes" id="UP000193719">
    <property type="component" value="Unassembled WGS sequence"/>
</dbReference>
<keyword evidence="1" id="KW-0472">Membrane</keyword>
<keyword evidence="3" id="KW-1185">Reference proteome</keyword>